<dbReference type="EMBL" id="BAABGY010000019">
    <property type="protein sequence ID" value="GAA4344413.1"/>
    <property type="molecule type" value="Genomic_DNA"/>
</dbReference>
<evidence type="ECO:0000313" key="1">
    <source>
        <dbReference type="EMBL" id="GAA4344413.1"/>
    </source>
</evidence>
<dbReference type="Proteomes" id="UP001501725">
    <property type="component" value="Unassembled WGS sequence"/>
</dbReference>
<comment type="caution">
    <text evidence="1">The sequence shown here is derived from an EMBL/GenBank/DDBJ whole genome shotgun (WGS) entry which is preliminary data.</text>
</comment>
<gene>
    <name evidence="1" type="ORF">GCM10023184_45690</name>
</gene>
<organism evidence="1 2">
    <name type="scientific">Flaviaesturariibacter amylovorans</name>
    <dbReference type="NCBI Taxonomy" id="1084520"/>
    <lineage>
        <taxon>Bacteria</taxon>
        <taxon>Pseudomonadati</taxon>
        <taxon>Bacteroidota</taxon>
        <taxon>Chitinophagia</taxon>
        <taxon>Chitinophagales</taxon>
        <taxon>Chitinophagaceae</taxon>
        <taxon>Flaviaestuariibacter</taxon>
    </lineage>
</organism>
<keyword evidence="2" id="KW-1185">Reference proteome</keyword>
<name>A0ABP8HU02_9BACT</name>
<accession>A0ABP8HU02</accession>
<evidence type="ECO:0000313" key="2">
    <source>
        <dbReference type="Proteomes" id="UP001501725"/>
    </source>
</evidence>
<proteinExistence type="predicted"/>
<reference evidence="2" key="1">
    <citation type="journal article" date="2019" name="Int. J. Syst. Evol. Microbiol.">
        <title>The Global Catalogue of Microorganisms (GCM) 10K type strain sequencing project: providing services to taxonomists for standard genome sequencing and annotation.</title>
        <authorList>
            <consortium name="The Broad Institute Genomics Platform"/>
            <consortium name="The Broad Institute Genome Sequencing Center for Infectious Disease"/>
            <person name="Wu L."/>
            <person name="Ma J."/>
        </authorList>
    </citation>
    <scope>NUCLEOTIDE SEQUENCE [LARGE SCALE GENOMIC DNA]</scope>
    <source>
        <strain evidence="2">JCM 17919</strain>
    </source>
</reference>
<protein>
    <submittedName>
        <fullName evidence="1">Uncharacterized protein</fullName>
    </submittedName>
</protein>
<sequence>MESTLYFPSTFKMAEFIVCQRVRGCESDSRSCTVNGELSEQDIEVARVDYDARIIVSISEEENSAES</sequence>